<gene>
    <name evidence="2" type="ORF">G7Y82_16345</name>
</gene>
<proteinExistence type="predicted"/>
<dbReference type="EMBL" id="JAAVXB010000010">
    <property type="protein sequence ID" value="NKF23885.1"/>
    <property type="molecule type" value="Genomic_DNA"/>
</dbReference>
<dbReference type="AlphaFoldDB" id="A0A970B7P1"/>
<organism evidence="2 3">
    <name type="scientific">Solimonas marina</name>
    <dbReference type="NCBI Taxonomy" id="2714601"/>
    <lineage>
        <taxon>Bacteria</taxon>
        <taxon>Pseudomonadati</taxon>
        <taxon>Pseudomonadota</taxon>
        <taxon>Gammaproteobacteria</taxon>
        <taxon>Nevskiales</taxon>
        <taxon>Nevskiaceae</taxon>
        <taxon>Solimonas</taxon>
    </lineage>
</organism>
<protein>
    <submittedName>
        <fullName evidence="2">STAS domain-containing protein</fullName>
    </submittedName>
</protein>
<dbReference type="PANTHER" id="PTHR35849">
    <property type="entry name" value="BLR2341 PROTEIN"/>
    <property type="match status" value="1"/>
</dbReference>
<sequence>MNGLQGPLHFATVMPYFARADELAGAATLDLAGVTHCDSAGAALLLELRRRALSKGNTLRLVNAPQQLRDLTDFFGIADVLDLAA</sequence>
<dbReference type="Pfam" id="PF13466">
    <property type="entry name" value="STAS_2"/>
    <property type="match status" value="1"/>
</dbReference>
<dbReference type="Proteomes" id="UP000653472">
    <property type="component" value="Unassembled WGS sequence"/>
</dbReference>
<reference evidence="2" key="1">
    <citation type="submission" date="2020-03" db="EMBL/GenBank/DDBJ databases">
        <title>Solimonas marina sp. nov., isolated from deep seawater of the Pacific Ocean.</title>
        <authorList>
            <person name="Liu X."/>
            <person name="Lai Q."/>
            <person name="Sun F."/>
            <person name="Gai Y."/>
            <person name="Li G."/>
            <person name="Shao Z."/>
        </authorList>
    </citation>
    <scope>NUCLEOTIDE SEQUENCE</scope>
    <source>
        <strain evidence="2">C16B3</strain>
    </source>
</reference>
<name>A0A970B7P1_9GAMM</name>
<dbReference type="InterPro" id="IPR052746">
    <property type="entry name" value="MlaB_ABC_Transporter"/>
</dbReference>
<evidence type="ECO:0000313" key="3">
    <source>
        <dbReference type="Proteomes" id="UP000653472"/>
    </source>
</evidence>
<accession>A0A970B7P1</accession>
<dbReference type="InterPro" id="IPR058548">
    <property type="entry name" value="MlaB-like_STAS"/>
</dbReference>
<dbReference type="PANTHER" id="PTHR35849:SF1">
    <property type="entry name" value="INTERMEMBRANE PHOSPHOLIPID TRANSPORT SYSTEM BINDING PROTEIN MLAB"/>
    <property type="match status" value="1"/>
</dbReference>
<evidence type="ECO:0000313" key="2">
    <source>
        <dbReference type="EMBL" id="NKF23885.1"/>
    </source>
</evidence>
<dbReference type="InterPro" id="IPR036513">
    <property type="entry name" value="STAS_dom_sf"/>
</dbReference>
<feature type="domain" description="STAS" evidence="1">
    <location>
        <begin position="1"/>
        <end position="85"/>
    </location>
</feature>
<dbReference type="RefSeq" id="WP_168149205.1">
    <property type="nucleotide sequence ID" value="NZ_JAAVXB010000010.1"/>
</dbReference>
<comment type="caution">
    <text evidence="2">The sequence shown here is derived from an EMBL/GenBank/DDBJ whole genome shotgun (WGS) entry which is preliminary data.</text>
</comment>
<keyword evidence="3" id="KW-1185">Reference proteome</keyword>
<dbReference type="PROSITE" id="PS50801">
    <property type="entry name" value="STAS"/>
    <property type="match status" value="1"/>
</dbReference>
<dbReference type="SUPFAM" id="SSF52091">
    <property type="entry name" value="SpoIIaa-like"/>
    <property type="match status" value="1"/>
</dbReference>
<dbReference type="InterPro" id="IPR002645">
    <property type="entry name" value="STAS_dom"/>
</dbReference>
<dbReference type="Gene3D" id="3.30.750.24">
    <property type="entry name" value="STAS domain"/>
    <property type="match status" value="1"/>
</dbReference>
<evidence type="ECO:0000259" key="1">
    <source>
        <dbReference type="PROSITE" id="PS50801"/>
    </source>
</evidence>